<dbReference type="InterPro" id="IPR002539">
    <property type="entry name" value="MaoC-like_dom"/>
</dbReference>
<dbReference type="GO" id="GO:0005835">
    <property type="term" value="C:fatty acid synthase complex"/>
    <property type="evidence" value="ECO:0007669"/>
    <property type="project" value="InterPro"/>
</dbReference>
<feature type="domain" description="MaoC-like" evidence="1">
    <location>
        <begin position="13"/>
        <end position="99"/>
    </location>
</feature>
<dbReference type="AlphaFoldDB" id="A0A495A908"/>
<evidence type="ECO:0000313" key="3">
    <source>
        <dbReference type="Proteomes" id="UP000269301"/>
    </source>
</evidence>
<dbReference type="InterPro" id="IPR003965">
    <property type="entry name" value="Fatty_acid_synthase"/>
</dbReference>
<dbReference type="InterPro" id="IPR029069">
    <property type="entry name" value="HotDog_dom_sf"/>
</dbReference>
<dbReference type="PANTHER" id="PTHR43841:SF3">
    <property type="entry name" value="(3R)-HYDROXYACYL-ACP DEHYDRATASE SUBUNIT HADB"/>
    <property type="match status" value="1"/>
</dbReference>
<sequence>MKNLSELSPLVMKPVTRLELIKYAGASGDYNPIHTIDEEAKEAGLKGVIAHGMLTMAKVSRLISPFLEQGFIKSFSTRFTGMVYVDDVITITPELVKVVDSEYYYQISAVNQKGETVVKSKIIFQLFK</sequence>
<dbReference type="SUPFAM" id="SSF54637">
    <property type="entry name" value="Thioesterase/thiol ester dehydrase-isomerase"/>
    <property type="match status" value="1"/>
</dbReference>
<dbReference type="GO" id="GO:0004312">
    <property type="term" value="F:fatty acid synthase activity"/>
    <property type="evidence" value="ECO:0007669"/>
    <property type="project" value="InterPro"/>
</dbReference>
<reference evidence="2 3" key="1">
    <citation type="journal article" date="2016" name="Int. J. Syst. Evol. Microbiol.">
        <title>Oceanobacillus halophilus sp. nov., a novel moderately halophilic bacterium from a hypersaline lake.</title>
        <authorList>
            <person name="Amoozegar M.A."/>
            <person name="Bagheri M."/>
            <person name="Makhdoumi A."/>
            <person name="Nikou M.M."/>
            <person name="Fazeli S.A.S."/>
            <person name="Schumann P."/>
            <person name="Sproer C."/>
            <person name="Sanchez-Porro C."/>
            <person name="Ventosa A."/>
        </authorList>
    </citation>
    <scope>NUCLEOTIDE SEQUENCE [LARGE SCALE GENOMIC DNA]</scope>
    <source>
        <strain evidence="2 3">DSM 23996</strain>
    </source>
</reference>
<dbReference type="RefSeq" id="WP_121203446.1">
    <property type="nucleotide sequence ID" value="NZ_RBZP01000002.1"/>
</dbReference>
<proteinExistence type="predicted"/>
<dbReference type="Pfam" id="PF01575">
    <property type="entry name" value="MaoC_dehydratas"/>
    <property type="match status" value="1"/>
</dbReference>
<dbReference type="OrthoDB" id="9801625at2"/>
<protein>
    <submittedName>
        <fullName evidence="2">Dehydratase</fullName>
    </submittedName>
</protein>
<evidence type="ECO:0000259" key="1">
    <source>
        <dbReference type="Pfam" id="PF01575"/>
    </source>
</evidence>
<dbReference type="Gene3D" id="3.10.129.10">
    <property type="entry name" value="Hotdog Thioesterase"/>
    <property type="match status" value="1"/>
</dbReference>
<organism evidence="2 3">
    <name type="scientific">Oceanobacillus halophilus</name>
    <dbReference type="NCBI Taxonomy" id="930130"/>
    <lineage>
        <taxon>Bacteria</taxon>
        <taxon>Bacillati</taxon>
        <taxon>Bacillota</taxon>
        <taxon>Bacilli</taxon>
        <taxon>Bacillales</taxon>
        <taxon>Bacillaceae</taxon>
        <taxon>Oceanobacillus</taxon>
    </lineage>
</organism>
<dbReference type="GO" id="GO:0006633">
    <property type="term" value="P:fatty acid biosynthetic process"/>
    <property type="evidence" value="ECO:0007669"/>
    <property type="project" value="InterPro"/>
</dbReference>
<dbReference type="EMBL" id="RBZP01000002">
    <property type="protein sequence ID" value="RKQ35775.1"/>
    <property type="molecule type" value="Genomic_DNA"/>
</dbReference>
<name>A0A495A908_9BACI</name>
<dbReference type="Proteomes" id="UP000269301">
    <property type="component" value="Unassembled WGS sequence"/>
</dbReference>
<comment type="caution">
    <text evidence="2">The sequence shown here is derived from an EMBL/GenBank/DDBJ whole genome shotgun (WGS) entry which is preliminary data.</text>
</comment>
<keyword evidence="3" id="KW-1185">Reference proteome</keyword>
<dbReference type="PRINTS" id="PR01483">
    <property type="entry name" value="FASYNTHASE"/>
</dbReference>
<accession>A0A495A908</accession>
<gene>
    <name evidence="2" type="ORF">D8M06_05815</name>
</gene>
<dbReference type="PANTHER" id="PTHR43841">
    <property type="entry name" value="3-HYDROXYACYL-THIOESTER DEHYDRATASE HTDX-RELATED"/>
    <property type="match status" value="1"/>
</dbReference>
<evidence type="ECO:0000313" key="2">
    <source>
        <dbReference type="EMBL" id="RKQ35775.1"/>
    </source>
</evidence>